<feature type="compositionally biased region" description="Acidic residues" evidence="1">
    <location>
        <begin position="265"/>
        <end position="275"/>
    </location>
</feature>
<dbReference type="EMBL" id="MPDP01000281">
    <property type="protein sequence ID" value="KAK1457547.1"/>
    <property type="molecule type" value="Genomic_DNA"/>
</dbReference>
<gene>
    <name evidence="2" type="ORF">CCUS01_09661</name>
</gene>
<sequence length="589" mass="67552">MRVIRKIDDAGELIQSFLASEEFILSQNDASPSLAPHDQERLLDFPNAETQAANIAESTKLSKEDLLERAVESPSQLTAAEISLLKNRYWMDVSPGEEREVSRAAGLIMGPNRVSEEKYEQAQKRLGAVRHMLYAENEEKAINNAITEHWRRENESWKARQRQETENALSKARPWVRRLWEEDKGEKVWGYGMFIDPKAFANDEEADRYMARRDGVLFHARDAVGAGSSAINNKWKLQKLEWPTSDAAGGGKEMSARQAVGRGDAEEDTSELTIDEDQRGGREDEERLASFRILCTRFNSIRDRGTRSQTQEGIVSGAPVYSETSALEGGIIRNVFLMVDKLSVKSVLGAHRLVDDMWVWAVDPDHDDADETLTTNDEPRQSETPGRYRGFMRVRLQQLVNNFYGVRRFHQREYAMKKLWEAAQKSKHQAFVSIHDVEARSWSIDRAGWQLPLRKALFCALAYSYLQHEAVPTRAPHFPLHGFRVESNSWRNMESRVSDNTTWWFTNSGIQANVLLFPGTQLPETLILLYETLNPNGEEATQRHFVEESLEKARERYFLPDSARDSSIVDWFWKLLNMHRLLFLAASLS</sequence>
<name>A0AAI9XS33_9PEZI</name>
<proteinExistence type="predicted"/>
<comment type="caution">
    <text evidence="2">The sequence shown here is derived from an EMBL/GenBank/DDBJ whole genome shotgun (WGS) entry which is preliminary data.</text>
</comment>
<protein>
    <submittedName>
        <fullName evidence="2">Uncharacterized protein</fullName>
    </submittedName>
</protein>
<feature type="region of interest" description="Disordered" evidence="1">
    <location>
        <begin position="243"/>
        <end position="284"/>
    </location>
</feature>
<evidence type="ECO:0000313" key="2">
    <source>
        <dbReference type="EMBL" id="KAK1457547.1"/>
    </source>
</evidence>
<dbReference type="Proteomes" id="UP001239213">
    <property type="component" value="Unassembled WGS sequence"/>
</dbReference>
<reference evidence="2" key="1">
    <citation type="submission" date="2016-11" db="EMBL/GenBank/DDBJ databases">
        <title>The genome sequence of Colletotrichum cuscutae.</title>
        <authorList>
            <person name="Baroncelli R."/>
        </authorList>
    </citation>
    <scope>NUCLEOTIDE SEQUENCE</scope>
    <source>
        <strain evidence="2">IMI 304802</strain>
    </source>
</reference>
<dbReference type="AlphaFoldDB" id="A0AAI9XS33"/>
<evidence type="ECO:0000313" key="3">
    <source>
        <dbReference type="Proteomes" id="UP001239213"/>
    </source>
</evidence>
<accession>A0AAI9XS33</accession>
<organism evidence="2 3">
    <name type="scientific">Colletotrichum cuscutae</name>
    <dbReference type="NCBI Taxonomy" id="1209917"/>
    <lineage>
        <taxon>Eukaryota</taxon>
        <taxon>Fungi</taxon>
        <taxon>Dikarya</taxon>
        <taxon>Ascomycota</taxon>
        <taxon>Pezizomycotina</taxon>
        <taxon>Sordariomycetes</taxon>
        <taxon>Hypocreomycetidae</taxon>
        <taxon>Glomerellales</taxon>
        <taxon>Glomerellaceae</taxon>
        <taxon>Colletotrichum</taxon>
        <taxon>Colletotrichum acutatum species complex</taxon>
    </lineage>
</organism>
<keyword evidence="3" id="KW-1185">Reference proteome</keyword>
<evidence type="ECO:0000256" key="1">
    <source>
        <dbReference type="SAM" id="MobiDB-lite"/>
    </source>
</evidence>